<dbReference type="AlphaFoldDB" id="A0A5E4CWY6"/>
<dbReference type="EMBL" id="CABDUW010002323">
    <property type="protein sequence ID" value="VTJ86316.1"/>
    <property type="molecule type" value="Genomic_DNA"/>
</dbReference>
<sequence>MDGAFQGAPLLRAAISAAPYSSGRSFPPRRPQSPARSHPACRARPLALRRHRKTGACAHLGGGNHDGQQTH</sequence>
<evidence type="ECO:0000256" key="1">
    <source>
        <dbReference type="SAM" id="MobiDB-lite"/>
    </source>
</evidence>
<evidence type="ECO:0000313" key="3">
    <source>
        <dbReference type="Proteomes" id="UP000335636"/>
    </source>
</evidence>
<gene>
    <name evidence="2" type="ORF">MONAX_5E014058</name>
</gene>
<proteinExistence type="predicted"/>
<name>A0A5E4CWY6_MARMO</name>
<keyword evidence="3" id="KW-1185">Reference proteome</keyword>
<evidence type="ECO:0000313" key="2">
    <source>
        <dbReference type="EMBL" id="VTJ86316.1"/>
    </source>
</evidence>
<reference evidence="2" key="1">
    <citation type="submission" date="2019-04" db="EMBL/GenBank/DDBJ databases">
        <authorList>
            <person name="Alioto T."/>
            <person name="Alioto T."/>
        </authorList>
    </citation>
    <scope>NUCLEOTIDE SEQUENCE [LARGE SCALE GENOMIC DNA]</scope>
</reference>
<feature type="region of interest" description="Disordered" evidence="1">
    <location>
        <begin position="17"/>
        <end position="42"/>
    </location>
</feature>
<feature type="region of interest" description="Disordered" evidence="1">
    <location>
        <begin position="52"/>
        <end position="71"/>
    </location>
</feature>
<comment type="caution">
    <text evidence="2">The sequence shown here is derived from an EMBL/GenBank/DDBJ whole genome shotgun (WGS) entry which is preliminary data.</text>
</comment>
<protein>
    <submittedName>
        <fullName evidence="2">Uncharacterized protein</fullName>
    </submittedName>
</protein>
<accession>A0A5E4CWY6</accession>
<dbReference type="Proteomes" id="UP000335636">
    <property type="component" value="Unassembled WGS sequence"/>
</dbReference>
<feature type="non-terminal residue" evidence="2">
    <location>
        <position position="71"/>
    </location>
</feature>
<organism evidence="2 3">
    <name type="scientific">Marmota monax</name>
    <name type="common">Woodchuck</name>
    <dbReference type="NCBI Taxonomy" id="9995"/>
    <lineage>
        <taxon>Eukaryota</taxon>
        <taxon>Metazoa</taxon>
        <taxon>Chordata</taxon>
        <taxon>Craniata</taxon>
        <taxon>Vertebrata</taxon>
        <taxon>Euteleostomi</taxon>
        <taxon>Mammalia</taxon>
        <taxon>Eutheria</taxon>
        <taxon>Euarchontoglires</taxon>
        <taxon>Glires</taxon>
        <taxon>Rodentia</taxon>
        <taxon>Sciuromorpha</taxon>
        <taxon>Sciuridae</taxon>
        <taxon>Xerinae</taxon>
        <taxon>Marmotini</taxon>
        <taxon>Marmota</taxon>
    </lineage>
</organism>